<organism evidence="1 2">
    <name type="scientific">Mycoplana azooxidifex</name>
    <dbReference type="NCBI Taxonomy" id="1636188"/>
    <lineage>
        <taxon>Bacteria</taxon>
        <taxon>Pseudomonadati</taxon>
        <taxon>Pseudomonadota</taxon>
        <taxon>Alphaproteobacteria</taxon>
        <taxon>Hyphomicrobiales</taxon>
        <taxon>Rhizobiaceae</taxon>
        <taxon>Mycoplana</taxon>
    </lineage>
</organism>
<dbReference type="RefSeq" id="WP_183804730.1">
    <property type="nucleotide sequence ID" value="NZ_JACIEE010000005.1"/>
</dbReference>
<sequence>MRSTVDVDVECLPQICAAFEMVGIRVIGSEACGEAVRLIVEGDIIPDAPLVTVTIDRVIGTTAATITARATPVDPA</sequence>
<dbReference type="AlphaFoldDB" id="A0A7W6GJB3"/>
<accession>A0A7W6GJB3</accession>
<keyword evidence="2" id="KW-1185">Reference proteome</keyword>
<name>A0A7W6GJB3_9HYPH</name>
<reference evidence="1 2" key="1">
    <citation type="submission" date="2020-08" db="EMBL/GenBank/DDBJ databases">
        <title>Genomic Encyclopedia of Type Strains, Phase IV (KMG-IV): sequencing the most valuable type-strain genomes for metagenomic binning, comparative biology and taxonomic classification.</title>
        <authorList>
            <person name="Goeker M."/>
        </authorList>
    </citation>
    <scope>NUCLEOTIDE SEQUENCE [LARGE SCALE GENOMIC DNA]</scope>
    <source>
        <strain evidence="1 2">DSM 100211</strain>
    </source>
</reference>
<comment type="caution">
    <text evidence="1">The sequence shown here is derived from an EMBL/GenBank/DDBJ whole genome shotgun (WGS) entry which is preliminary data.</text>
</comment>
<evidence type="ECO:0000313" key="2">
    <source>
        <dbReference type="Proteomes" id="UP000574761"/>
    </source>
</evidence>
<evidence type="ECO:0000313" key="1">
    <source>
        <dbReference type="EMBL" id="MBB3977375.1"/>
    </source>
</evidence>
<dbReference type="EMBL" id="JACIEE010000005">
    <property type="protein sequence ID" value="MBB3977375.1"/>
    <property type="molecule type" value="Genomic_DNA"/>
</dbReference>
<proteinExistence type="predicted"/>
<protein>
    <submittedName>
        <fullName evidence="1">Uncharacterized protein</fullName>
    </submittedName>
</protein>
<dbReference type="Proteomes" id="UP000574761">
    <property type="component" value="Unassembled WGS sequence"/>
</dbReference>
<gene>
    <name evidence="1" type="ORF">GGQ64_002581</name>
</gene>